<evidence type="ECO:0000313" key="2">
    <source>
        <dbReference type="Proteomes" id="UP000254869"/>
    </source>
</evidence>
<dbReference type="AlphaFoldDB" id="A0A370IEE8"/>
<accession>A0A370IEE8</accession>
<protein>
    <submittedName>
        <fullName evidence="1">Uncharacterized protein</fullName>
    </submittedName>
</protein>
<dbReference type="EMBL" id="QQBC01000002">
    <property type="protein sequence ID" value="RDI67804.1"/>
    <property type="molecule type" value="Genomic_DNA"/>
</dbReference>
<name>A0A370IEE8_9NOCA</name>
<dbReference type="STRING" id="1210086.GCA_001613105_07281"/>
<dbReference type="RefSeq" id="WP_068007556.1">
    <property type="nucleotide sequence ID" value="NZ_QQBC01000002.1"/>
</dbReference>
<gene>
    <name evidence="1" type="ORF">DFR76_102204</name>
</gene>
<comment type="caution">
    <text evidence="1">The sequence shown here is derived from an EMBL/GenBank/DDBJ whole genome shotgun (WGS) entry which is preliminary data.</text>
</comment>
<sequence length="207" mass="21890">MNIRQALFVSTAAPLLLGGCAQQSSEPVAQLALHPPAAQQISHIPVGPGSSDTYIAQPQPAPGSCRYLHAPNGQALPDPNCTPGALDPTVRADNLDQTICRHDYAASVNPPAAVLDPEKHANAASYGYRGSLRDAEYDHLISLELGGDPNDPRNLWLEPGPARPKDAVEHALHTLVCTRQVALTNAQNAIAADWTTALASVGYPNFK</sequence>
<reference evidence="1 2" key="1">
    <citation type="submission" date="2018-07" db="EMBL/GenBank/DDBJ databases">
        <title>Genomic Encyclopedia of Type Strains, Phase IV (KMG-IV): sequencing the most valuable type-strain genomes for metagenomic binning, comparative biology and taxonomic classification.</title>
        <authorList>
            <person name="Goeker M."/>
        </authorList>
    </citation>
    <scope>NUCLEOTIDE SEQUENCE [LARGE SCALE GENOMIC DNA]</scope>
    <source>
        <strain evidence="1 2">DSM 44290</strain>
    </source>
</reference>
<dbReference type="Proteomes" id="UP000254869">
    <property type="component" value="Unassembled WGS sequence"/>
</dbReference>
<keyword evidence="2" id="KW-1185">Reference proteome</keyword>
<evidence type="ECO:0000313" key="1">
    <source>
        <dbReference type="EMBL" id="RDI67804.1"/>
    </source>
</evidence>
<proteinExistence type="predicted"/>
<dbReference type="PROSITE" id="PS51257">
    <property type="entry name" value="PROKAR_LIPOPROTEIN"/>
    <property type="match status" value="1"/>
</dbReference>
<organism evidence="1 2">
    <name type="scientific">Nocardia pseudobrasiliensis</name>
    <dbReference type="NCBI Taxonomy" id="45979"/>
    <lineage>
        <taxon>Bacteria</taxon>
        <taxon>Bacillati</taxon>
        <taxon>Actinomycetota</taxon>
        <taxon>Actinomycetes</taxon>
        <taxon>Mycobacteriales</taxon>
        <taxon>Nocardiaceae</taxon>
        <taxon>Nocardia</taxon>
    </lineage>
</organism>